<organism evidence="1 2">
    <name type="scientific">Crocosphaera watsonii WH 0003</name>
    <dbReference type="NCBI Taxonomy" id="423471"/>
    <lineage>
        <taxon>Bacteria</taxon>
        <taxon>Bacillati</taxon>
        <taxon>Cyanobacteriota</taxon>
        <taxon>Cyanophyceae</taxon>
        <taxon>Oscillatoriophycideae</taxon>
        <taxon>Chroococcales</taxon>
        <taxon>Aphanothecaceae</taxon>
        <taxon>Crocosphaera</taxon>
    </lineage>
</organism>
<dbReference type="Proteomes" id="UP000003477">
    <property type="component" value="Unassembled WGS sequence"/>
</dbReference>
<evidence type="ECO:0000313" key="1">
    <source>
        <dbReference type="EMBL" id="EHJ14400.1"/>
    </source>
</evidence>
<dbReference type="RefSeq" id="WP_007303985.1">
    <property type="nucleotide sequence ID" value="NZ_AESD01000149.1"/>
</dbReference>
<gene>
    <name evidence="1" type="ORF">CWATWH0003_0924</name>
</gene>
<protein>
    <submittedName>
        <fullName evidence="1">Uncharacterized protein</fullName>
    </submittedName>
</protein>
<dbReference type="AlphaFoldDB" id="G5J087"/>
<dbReference type="EMBL" id="AESD01000149">
    <property type="protein sequence ID" value="EHJ14400.1"/>
    <property type="molecule type" value="Genomic_DNA"/>
</dbReference>
<dbReference type="PANTHER" id="PTHR37292">
    <property type="entry name" value="VNG6097C"/>
    <property type="match status" value="1"/>
</dbReference>
<comment type="caution">
    <text evidence="1">The sequence shown here is derived from an EMBL/GenBank/DDBJ whole genome shotgun (WGS) entry which is preliminary data.</text>
</comment>
<accession>G5J087</accession>
<sequence>MDKLRTLDSKDLKLAINKCQESYKLAVDFLTNELPLSSKAYLPYNLQLTLLVIFFDVCPKPTIEQRDSLKRWFWITSLTSYFGSSNYTLMRQSVNNMKKYAETGYLEYITINKTVNYHNFLNSQFSFKSAASKTFALILASKKPRSLLDGNPINTIETLAIINKNEYHHIFPKNFLSQIGVIKRKANLHTNVCMTSLSNNRSISDKAPSLYFQQIQQLLGDKTYDILETNFINREAFEMGLNNEYEKFIIIRQNLISDYIKTLVEQ</sequence>
<dbReference type="PATRIC" id="fig|423471.3.peg.852"/>
<reference evidence="1 2" key="1">
    <citation type="journal article" date="2011" name="Front. Microbiol.">
        <title>Two Strains of Crocosphaera watsonii with Highly Conserved Genomes are Distinguished by Strain-Specific Features.</title>
        <authorList>
            <person name="Bench S.R."/>
            <person name="Ilikchyan I.N."/>
            <person name="Tripp H.J."/>
            <person name="Zehr J.P."/>
        </authorList>
    </citation>
    <scope>NUCLEOTIDE SEQUENCE [LARGE SCALE GENOMIC DNA]</scope>
    <source>
        <strain evidence="1 2">WH 0003</strain>
    </source>
</reference>
<proteinExistence type="predicted"/>
<evidence type="ECO:0000313" key="2">
    <source>
        <dbReference type="Proteomes" id="UP000003477"/>
    </source>
</evidence>
<dbReference type="PANTHER" id="PTHR37292:SF2">
    <property type="entry name" value="DUF262 DOMAIN-CONTAINING PROTEIN"/>
    <property type="match status" value="1"/>
</dbReference>
<name>G5J087_CROWT</name>
<dbReference type="GeneID" id="88764800"/>